<dbReference type="Proteomes" id="UP000257109">
    <property type="component" value="Unassembled WGS sequence"/>
</dbReference>
<proteinExistence type="predicted"/>
<dbReference type="AlphaFoldDB" id="A0A371GRA8"/>
<accession>A0A371GRA8</accession>
<dbReference type="PANTHER" id="PTHR48475">
    <property type="entry name" value="RIBONUCLEASE H"/>
    <property type="match status" value="1"/>
</dbReference>
<protein>
    <submittedName>
        <fullName evidence="1">Uncharacterized protein</fullName>
    </submittedName>
</protein>
<reference evidence="1" key="1">
    <citation type="submission" date="2018-05" db="EMBL/GenBank/DDBJ databases">
        <title>Draft genome of Mucuna pruriens seed.</title>
        <authorList>
            <person name="Nnadi N.E."/>
            <person name="Vos R."/>
            <person name="Hasami M.H."/>
            <person name="Devisetty U.K."/>
            <person name="Aguiy J.C."/>
        </authorList>
    </citation>
    <scope>NUCLEOTIDE SEQUENCE [LARGE SCALE GENOMIC DNA]</scope>
    <source>
        <strain evidence="1">JCA_2017</strain>
    </source>
</reference>
<evidence type="ECO:0000313" key="2">
    <source>
        <dbReference type="Proteomes" id="UP000257109"/>
    </source>
</evidence>
<organism evidence="1 2">
    <name type="scientific">Mucuna pruriens</name>
    <name type="common">Velvet bean</name>
    <name type="synonym">Dolichos pruriens</name>
    <dbReference type="NCBI Taxonomy" id="157652"/>
    <lineage>
        <taxon>Eukaryota</taxon>
        <taxon>Viridiplantae</taxon>
        <taxon>Streptophyta</taxon>
        <taxon>Embryophyta</taxon>
        <taxon>Tracheophyta</taxon>
        <taxon>Spermatophyta</taxon>
        <taxon>Magnoliopsida</taxon>
        <taxon>eudicotyledons</taxon>
        <taxon>Gunneridae</taxon>
        <taxon>Pentapetalae</taxon>
        <taxon>rosids</taxon>
        <taxon>fabids</taxon>
        <taxon>Fabales</taxon>
        <taxon>Fabaceae</taxon>
        <taxon>Papilionoideae</taxon>
        <taxon>50 kb inversion clade</taxon>
        <taxon>NPAAA clade</taxon>
        <taxon>indigoferoid/millettioid clade</taxon>
        <taxon>Phaseoleae</taxon>
        <taxon>Mucuna</taxon>
    </lineage>
</organism>
<sequence length="134" mass="15407">MALRENIDEISFHYVLWDENQMVDALATLLAMLQANRNKEMTIHVEIDGKPWYHDIREYFKRGVYPQEATENDKRILRRLATSFLLSGIILYKRSVDSALLHCIDDCEAQDIMEEVHGEPSAPASMATPLPANM</sequence>
<comment type="caution">
    <text evidence="1">The sequence shown here is derived from an EMBL/GenBank/DDBJ whole genome shotgun (WGS) entry which is preliminary data.</text>
</comment>
<evidence type="ECO:0000313" key="1">
    <source>
        <dbReference type="EMBL" id="RDX93098.1"/>
    </source>
</evidence>
<dbReference type="PANTHER" id="PTHR48475:SF1">
    <property type="entry name" value="RNASE H TYPE-1 DOMAIN-CONTAINING PROTEIN"/>
    <property type="match status" value="1"/>
</dbReference>
<dbReference type="OrthoDB" id="1431478at2759"/>
<keyword evidence="2" id="KW-1185">Reference proteome</keyword>
<dbReference type="EMBL" id="QJKJ01004700">
    <property type="protein sequence ID" value="RDX93098.1"/>
    <property type="molecule type" value="Genomic_DNA"/>
</dbReference>
<name>A0A371GRA8_MUCPR</name>
<feature type="non-terminal residue" evidence="1">
    <location>
        <position position="1"/>
    </location>
</feature>
<gene>
    <name evidence="1" type="ORF">CR513_24691</name>
</gene>